<proteinExistence type="predicted"/>
<dbReference type="EMBL" id="JANPWB010000006">
    <property type="protein sequence ID" value="KAJ1182100.1"/>
    <property type="molecule type" value="Genomic_DNA"/>
</dbReference>
<protein>
    <submittedName>
        <fullName evidence="2">Uncharacterized protein</fullName>
    </submittedName>
</protein>
<evidence type="ECO:0000256" key="1">
    <source>
        <dbReference type="SAM" id="MobiDB-lite"/>
    </source>
</evidence>
<feature type="compositionally biased region" description="Basic and acidic residues" evidence="1">
    <location>
        <begin position="111"/>
        <end position="121"/>
    </location>
</feature>
<reference evidence="2" key="1">
    <citation type="journal article" date="2022" name="bioRxiv">
        <title>Sequencing and chromosome-scale assembly of the giantPleurodeles waltlgenome.</title>
        <authorList>
            <person name="Brown T."/>
            <person name="Elewa A."/>
            <person name="Iarovenko S."/>
            <person name="Subramanian E."/>
            <person name="Araus A.J."/>
            <person name="Petzold A."/>
            <person name="Susuki M."/>
            <person name="Suzuki K.-i.T."/>
            <person name="Hayashi T."/>
            <person name="Toyoda A."/>
            <person name="Oliveira C."/>
            <person name="Osipova E."/>
            <person name="Leigh N.D."/>
            <person name="Simon A."/>
            <person name="Yun M.H."/>
        </authorList>
    </citation>
    <scope>NUCLEOTIDE SEQUENCE</scope>
    <source>
        <strain evidence="2">20211129_DDA</strain>
        <tissue evidence="2">Liver</tissue>
    </source>
</reference>
<dbReference type="AlphaFoldDB" id="A0AAV7U0U6"/>
<feature type="region of interest" description="Disordered" evidence="1">
    <location>
        <begin position="1"/>
        <end position="121"/>
    </location>
</feature>
<keyword evidence="3" id="KW-1185">Reference proteome</keyword>
<evidence type="ECO:0000313" key="2">
    <source>
        <dbReference type="EMBL" id="KAJ1182100.1"/>
    </source>
</evidence>
<dbReference type="Proteomes" id="UP001066276">
    <property type="component" value="Chromosome 3_2"/>
</dbReference>
<name>A0AAV7U0U6_PLEWA</name>
<evidence type="ECO:0000313" key="3">
    <source>
        <dbReference type="Proteomes" id="UP001066276"/>
    </source>
</evidence>
<sequence length="121" mass="13447">MDSGRDRQPDKYPRGTTPRETTQAFPRGTEMKLLLPEDAGNFRGATGREEKEDSMRELSEEAHLPGETEEERPYTSQGKEDVGHDLQLATMSPGVAETGKEAPQSQNQPERCGDPDKVTFP</sequence>
<organism evidence="2 3">
    <name type="scientific">Pleurodeles waltl</name>
    <name type="common">Iberian ribbed newt</name>
    <dbReference type="NCBI Taxonomy" id="8319"/>
    <lineage>
        <taxon>Eukaryota</taxon>
        <taxon>Metazoa</taxon>
        <taxon>Chordata</taxon>
        <taxon>Craniata</taxon>
        <taxon>Vertebrata</taxon>
        <taxon>Euteleostomi</taxon>
        <taxon>Amphibia</taxon>
        <taxon>Batrachia</taxon>
        <taxon>Caudata</taxon>
        <taxon>Salamandroidea</taxon>
        <taxon>Salamandridae</taxon>
        <taxon>Pleurodelinae</taxon>
        <taxon>Pleurodeles</taxon>
    </lineage>
</organism>
<accession>A0AAV7U0U6</accession>
<comment type="caution">
    <text evidence="2">The sequence shown here is derived from an EMBL/GenBank/DDBJ whole genome shotgun (WGS) entry which is preliminary data.</text>
</comment>
<feature type="compositionally biased region" description="Basic and acidic residues" evidence="1">
    <location>
        <begin position="1"/>
        <end position="13"/>
    </location>
</feature>
<feature type="compositionally biased region" description="Basic and acidic residues" evidence="1">
    <location>
        <begin position="46"/>
        <end position="66"/>
    </location>
</feature>
<gene>
    <name evidence="2" type="ORF">NDU88_007295</name>
</gene>